<dbReference type="InterPro" id="IPR026870">
    <property type="entry name" value="Zinc_ribbon_dom"/>
</dbReference>
<evidence type="ECO:0000313" key="3">
    <source>
        <dbReference type="Proteomes" id="UP000754226"/>
    </source>
</evidence>
<accession>A0A943EKE9</accession>
<dbReference type="Pfam" id="PF13240">
    <property type="entry name" value="Zn_Ribbon_1"/>
    <property type="match status" value="1"/>
</dbReference>
<gene>
    <name evidence="2" type="ORF">KHX13_04205</name>
</gene>
<reference evidence="2" key="1">
    <citation type="submission" date="2021-02" db="EMBL/GenBank/DDBJ databases">
        <title>Infant gut strain persistence is associated with maternal origin, phylogeny, and functional potential including surface adhesion and iron acquisition.</title>
        <authorList>
            <person name="Lou Y.C."/>
        </authorList>
    </citation>
    <scope>NUCLEOTIDE SEQUENCE</scope>
    <source>
        <strain evidence="2">L3_106_000M1_dasL3_106_000M1_concoct_15</strain>
    </source>
</reference>
<proteinExistence type="predicted"/>
<evidence type="ECO:0000259" key="1">
    <source>
        <dbReference type="Pfam" id="PF13240"/>
    </source>
</evidence>
<comment type="caution">
    <text evidence="2">The sequence shown here is derived from an EMBL/GenBank/DDBJ whole genome shotgun (WGS) entry which is preliminary data.</text>
</comment>
<organism evidence="2 3">
    <name type="scientific">Acidaminococcus intestini</name>
    <dbReference type="NCBI Taxonomy" id="187327"/>
    <lineage>
        <taxon>Bacteria</taxon>
        <taxon>Bacillati</taxon>
        <taxon>Bacillota</taxon>
        <taxon>Negativicutes</taxon>
        <taxon>Acidaminococcales</taxon>
        <taxon>Acidaminococcaceae</taxon>
        <taxon>Acidaminococcus</taxon>
    </lineage>
</organism>
<protein>
    <submittedName>
        <fullName evidence="2">Zinc ribbon domain-containing protein</fullName>
    </submittedName>
</protein>
<feature type="domain" description="Zinc-ribbon" evidence="1">
    <location>
        <begin position="122"/>
        <end position="143"/>
    </location>
</feature>
<dbReference type="EMBL" id="JAGZCZ010000004">
    <property type="protein sequence ID" value="MBS5519527.1"/>
    <property type="molecule type" value="Genomic_DNA"/>
</dbReference>
<evidence type="ECO:0000313" key="2">
    <source>
        <dbReference type="EMBL" id="MBS5519527.1"/>
    </source>
</evidence>
<name>A0A943EKE9_9FIRM</name>
<sequence length="144" mass="16182">MEINGSGGSLIERKYRLPVTVIWQLALDTAREMEISLKEVDEKEHLFQGSLLTGEKTFLFGEPKKKAVSLVVTPVEGGSQVILDIHKERIEVYSFRPQNKETEAFMKHLEGKIEAYTQESPCPHCGRQVPRDASFCPYCGSPLG</sequence>
<dbReference type="AlphaFoldDB" id="A0A943EKE9"/>
<dbReference type="Proteomes" id="UP000754226">
    <property type="component" value="Unassembled WGS sequence"/>
</dbReference>